<protein>
    <submittedName>
        <fullName evidence="5">NmrA-like protein</fullName>
    </submittedName>
</protein>
<dbReference type="Pfam" id="PF10551">
    <property type="entry name" value="MULE"/>
    <property type="match status" value="1"/>
</dbReference>
<gene>
    <name evidence="5" type="ORF">CCACVL1_08932</name>
</gene>
<dbReference type="Gramene" id="OMO87566">
    <property type="protein sequence ID" value="OMO87566"/>
    <property type="gene ID" value="CCACVL1_08932"/>
</dbReference>
<dbReference type="EMBL" id="AWWV01009199">
    <property type="protein sequence ID" value="OMO87566.1"/>
    <property type="molecule type" value="Genomic_DNA"/>
</dbReference>
<evidence type="ECO:0000313" key="6">
    <source>
        <dbReference type="Proteomes" id="UP000188268"/>
    </source>
</evidence>
<dbReference type="InterPro" id="IPR036291">
    <property type="entry name" value="NAD(P)-bd_dom_sf"/>
</dbReference>
<evidence type="ECO:0000313" key="5">
    <source>
        <dbReference type="EMBL" id="OMO87566.1"/>
    </source>
</evidence>
<keyword evidence="2" id="KW-0560">Oxidoreductase</keyword>
<dbReference type="InterPro" id="IPR018289">
    <property type="entry name" value="MULE_transposase_dom"/>
</dbReference>
<dbReference type="SUPFAM" id="SSF51735">
    <property type="entry name" value="NAD(P)-binding Rossmann-fold domains"/>
    <property type="match status" value="1"/>
</dbReference>
<keyword evidence="6" id="KW-1185">Reference proteome</keyword>
<dbReference type="CDD" id="cd05259">
    <property type="entry name" value="PCBER_SDR_a"/>
    <property type="match status" value="1"/>
</dbReference>
<dbReference type="FunFam" id="3.40.50.720:FF:000299">
    <property type="entry name" value="Bifunctional pinoresinol-lariciresinol reductase 1"/>
    <property type="match status" value="1"/>
</dbReference>
<evidence type="ECO:0000259" key="4">
    <source>
        <dbReference type="Pfam" id="PF10551"/>
    </source>
</evidence>
<evidence type="ECO:0000259" key="3">
    <source>
        <dbReference type="Pfam" id="PF05368"/>
    </source>
</evidence>
<proteinExistence type="predicted"/>
<evidence type="ECO:0000256" key="1">
    <source>
        <dbReference type="ARBA" id="ARBA00022857"/>
    </source>
</evidence>
<sequence>MAAKSKILIIGGTGYIGKFIVQASVKEGHPTFALVRESTVNDPVKGKLIENFQNLGVQLLHGDLYDHESLVKAIKQVDVVISTVGHMQLADQVKIIAAIKEAGNVKRFLPSEFGNDVDRVHAVEPAKTAFAIKASIRRAIEAEGIPYTYVPSNCFAGYFLPSLCQPSATSPPRDKVVIPGDGNPKAVFNNEEDIGTYTIKAVDDPRTLNKVLFIRPPKNTYSFNELVALWEKLIGKTLEKIYVPEDQLLKQIQESPIPINVVLAINHSIFVKGDHTNFEIEPSFGFEASELYPEVELEDFGGDGIDYSPFFETDETFATDFDAIKWCKDIAIINHFEVTISSHKEGGRRKILRCDRGERYRGELRDLDAAVRKNTKTKACKCPFRVAVKASRYSNRWIVVAYPGIKGMHNHALVIYPEGHRQMSGLSTESKKIVQDMALSAPAAVHATLLKKVPYDYVTRKQVYNYRNTIRVEQLEGRDVIEELFKQARASKYVYETVADEETNRLTHLFMSHPASLALLRNFPWFIGMDTTYKTNEYKMPFFEITGMTPTNKNFMIAYVIMKDESQESYRWVMQRLRHLIGPNVHPTVIVTDRELGLIRLIMEFFPQTPHLLCTWHINKDVGDKVYKICGKNKGDRRCIQVRHL</sequence>
<dbReference type="InterPro" id="IPR050608">
    <property type="entry name" value="NmrA-type/Isoflavone_red_sf"/>
</dbReference>
<feature type="domain" description="MULE transposase" evidence="4">
    <location>
        <begin position="527"/>
        <end position="620"/>
    </location>
</feature>
<dbReference type="Pfam" id="PF05368">
    <property type="entry name" value="NmrA"/>
    <property type="match status" value="1"/>
</dbReference>
<evidence type="ECO:0000256" key="2">
    <source>
        <dbReference type="ARBA" id="ARBA00023002"/>
    </source>
</evidence>
<dbReference type="STRING" id="210143.A0A1R3IYB7"/>
<dbReference type="PANTHER" id="PTHR43349">
    <property type="entry name" value="PINORESINOL REDUCTASE-RELATED"/>
    <property type="match status" value="1"/>
</dbReference>
<dbReference type="InterPro" id="IPR045312">
    <property type="entry name" value="PCBER-like"/>
</dbReference>
<comment type="caution">
    <text evidence="5">The sequence shown here is derived from an EMBL/GenBank/DDBJ whole genome shotgun (WGS) entry which is preliminary data.</text>
</comment>
<accession>A0A1R3IYB7</accession>
<dbReference type="Gene3D" id="3.40.50.720">
    <property type="entry name" value="NAD(P)-binding Rossmann-like Domain"/>
    <property type="match status" value="1"/>
</dbReference>
<dbReference type="InterPro" id="IPR008030">
    <property type="entry name" value="NmrA-like"/>
</dbReference>
<reference evidence="5 6" key="1">
    <citation type="submission" date="2013-09" db="EMBL/GenBank/DDBJ databases">
        <title>Corchorus capsularis genome sequencing.</title>
        <authorList>
            <person name="Alam M."/>
            <person name="Haque M.S."/>
            <person name="Islam M.S."/>
            <person name="Emdad E.M."/>
            <person name="Islam M.M."/>
            <person name="Ahmed B."/>
            <person name="Halim A."/>
            <person name="Hossen Q.M.M."/>
            <person name="Hossain M.Z."/>
            <person name="Ahmed R."/>
            <person name="Khan M.M."/>
            <person name="Islam R."/>
            <person name="Rashid M.M."/>
            <person name="Khan S.A."/>
            <person name="Rahman M.S."/>
            <person name="Alam M."/>
        </authorList>
    </citation>
    <scope>NUCLEOTIDE SEQUENCE [LARGE SCALE GENOMIC DNA]</scope>
    <source>
        <strain evidence="6">cv. CVL-1</strain>
        <tissue evidence="5">Whole seedling</tissue>
    </source>
</reference>
<keyword evidence="1" id="KW-0521">NADP</keyword>
<dbReference type="GO" id="GO:0016491">
    <property type="term" value="F:oxidoreductase activity"/>
    <property type="evidence" value="ECO:0007669"/>
    <property type="project" value="UniProtKB-KW"/>
</dbReference>
<dbReference type="PANTHER" id="PTHR43349:SF93">
    <property type="entry name" value="ISOFLAVONE REDUCTASE HOMOLOG P3-RELATED"/>
    <property type="match status" value="1"/>
</dbReference>
<organism evidence="5 6">
    <name type="scientific">Corchorus capsularis</name>
    <name type="common">Jute</name>
    <dbReference type="NCBI Taxonomy" id="210143"/>
    <lineage>
        <taxon>Eukaryota</taxon>
        <taxon>Viridiplantae</taxon>
        <taxon>Streptophyta</taxon>
        <taxon>Embryophyta</taxon>
        <taxon>Tracheophyta</taxon>
        <taxon>Spermatophyta</taxon>
        <taxon>Magnoliopsida</taxon>
        <taxon>eudicotyledons</taxon>
        <taxon>Gunneridae</taxon>
        <taxon>Pentapetalae</taxon>
        <taxon>rosids</taxon>
        <taxon>malvids</taxon>
        <taxon>Malvales</taxon>
        <taxon>Malvaceae</taxon>
        <taxon>Grewioideae</taxon>
        <taxon>Apeibeae</taxon>
        <taxon>Corchorus</taxon>
    </lineage>
</organism>
<name>A0A1R3IYB7_COCAP</name>
<feature type="domain" description="NmrA-like" evidence="3">
    <location>
        <begin position="4"/>
        <end position="295"/>
    </location>
</feature>
<dbReference type="Proteomes" id="UP000188268">
    <property type="component" value="Unassembled WGS sequence"/>
</dbReference>
<dbReference type="AlphaFoldDB" id="A0A1R3IYB7"/>
<dbReference type="Gene3D" id="3.90.25.10">
    <property type="entry name" value="UDP-galactose 4-epimerase, domain 1"/>
    <property type="match status" value="1"/>
</dbReference>
<dbReference type="OrthoDB" id="2422440at2759"/>